<dbReference type="Proteomes" id="UP000593566">
    <property type="component" value="Unassembled WGS sequence"/>
</dbReference>
<keyword evidence="5" id="KW-0808">Transferase</keyword>
<feature type="region of interest" description="N-terminal hotdog fold" evidence="8">
    <location>
        <begin position="1015"/>
        <end position="1151"/>
    </location>
</feature>
<dbReference type="GO" id="GO:0031177">
    <property type="term" value="F:phosphopantetheine binding"/>
    <property type="evidence" value="ECO:0007669"/>
    <property type="project" value="InterPro"/>
</dbReference>
<dbReference type="CDD" id="cd02440">
    <property type="entry name" value="AdoMet_MTases"/>
    <property type="match status" value="1"/>
</dbReference>
<dbReference type="InterPro" id="IPR020845">
    <property type="entry name" value="AMP-binding_CS"/>
</dbReference>
<dbReference type="InterPro" id="IPR020806">
    <property type="entry name" value="PKS_PP-bd"/>
</dbReference>
<dbReference type="PROSITE" id="PS50075">
    <property type="entry name" value="CARRIER"/>
    <property type="match status" value="2"/>
</dbReference>
<feature type="compositionally biased region" description="Low complexity" evidence="9">
    <location>
        <begin position="2588"/>
        <end position="2627"/>
    </location>
</feature>
<dbReference type="Pfam" id="PF00109">
    <property type="entry name" value="ketoacyl-synt"/>
    <property type="match status" value="2"/>
</dbReference>
<dbReference type="InterPro" id="IPR036736">
    <property type="entry name" value="ACP-like_sf"/>
</dbReference>
<dbReference type="InterPro" id="IPR049552">
    <property type="entry name" value="PKS_DH_N"/>
</dbReference>
<dbReference type="SUPFAM" id="SSF52777">
    <property type="entry name" value="CoA-dependent acyltransferases"/>
    <property type="match status" value="2"/>
</dbReference>
<dbReference type="PROSITE" id="PS52004">
    <property type="entry name" value="KS3_2"/>
    <property type="match status" value="1"/>
</dbReference>
<name>A0A8H6F8I3_9LECA</name>
<dbReference type="Pfam" id="PF00501">
    <property type="entry name" value="AMP-binding"/>
    <property type="match status" value="1"/>
</dbReference>
<dbReference type="Gene3D" id="3.40.50.720">
    <property type="entry name" value="NAD(P)-binding Rossmann-like Domain"/>
    <property type="match status" value="3"/>
</dbReference>
<evidence type="ECO:0000256" key="3">
    <source>
        <dbReference type="ARBA" id="ARBA00022598"/>
    </source>
</evidence>
<feature type="region of interest" description="Disordered" evidence="9">
    <location>
        <begin position="2573"/>
        <end position="2642"/>
    </location>
</feature>
<dbReference type="Pfam" id="PF16197">
    <property type="entry name" value="KAsynt_C_assoc"/>
    <property type="match status" value="1"/>
</dbReference>
<dbReference type="SUPFAM" id="SSF55048">
    <property type="entry name" value="Probable ACP-binding domain of malonyl-CoA ACP transacylase"/>
    <property type="match status" value="1"/>
</dbReference>
<dbReference type="GeneID" id="59333433"/>
<keyword evidence="6" id="KW-0677">Repeat</keyword>
<dbReference type="PANTHER" id="PTHR43775">
    <property type="entry name" value="FATTY ACID SYNTHASE"/>
    <property type="match status" value="1"/>
</dbReference>
<dbReference type="GO" id="GO:0006633">
    <property type="term" value="P:fatty acid biosynthetic process"/>
    <property type="evidence" value="ECO:0007669"/>
    <property type="project" value="InterPro"/>
</dbReference>
<organism evidence="13 14">
    <name type="scientific">Letharia lupina</name>
    <dbReference type="NCBI Taxonomy" id="560253"/>
    <lineage>
        <taxon>Eukaryota</taxon>
        <taxon>Fungi</taxon>
        <taxon>Dikarya</taxon>
        <taxon>Ascomycota</taxon>
        <taxon>Pezizomycotina</taxon>
        <taxon>Lecanoromycetes</taxon>
        <taxon>OSLEUM clade</taxon>
        <taxon>Lecanoromycetidae</taxon>
        <taxon>Lecanorales</taxon>
        <taxon>Lecanorineae</taxon>
        <taxon>Parmeliaceae</taxon>
        <taxon>Letharia</taxon>
    </lineage>
</organism>
<dbReference type="GO" id="GO:0004315">
    <property type="term" value="F:3-oxoacyl-[acyl-carrier-protein] synthase activity"/>
    <property type="evidence" value="ECO:0007669"/>
    <property type="project" value="InterPro"/>
</dbReference>
<dbReference type="InterPro" id="IPR013120">
    <property type="entry name" value="FAR_NAD-bd"/>
</dbReference>
<dbReference type="SMART" id="SM00825">
    <property type="entry name" value="PKS_KS"/>
    <property type="match status" value="1"/>
</dbReference>
<dbReference type="InterPro" id="IPR057326">
    <property type="entry name" value="KR_dom"/>
</dbReference>
<dbReference type="SMART" id="SM00822">
    <property type="entry name" value="PKS_KR"/>
    <property type="match status" value="1"/>
</dbReference>
<dbReference type="Pfam" id="PF00550">
    <property type="entry name" value="PP-binding"/>
    <property type="match status" value="2"/>
</dbReference>
<reference evidence="13 14" key="1">
    <citation type="journal article" date="2020" name="Genomics">
        <title>Complete, high-quality genomes from long-read metagenomic sequencing of two wolf lichen thalli reveals enigmatic genome architecture.</title>
        <authorList>
            <person name="McKenzie S.K."/>
            <person name="Walston R.F."/>
            <person name="Allen J.L."/>
        </authorList>
    </citation>
    <scope>NUCLEOTIDE SEQUENCE [LARGE SCALE GENOMIC DNA]</scope>
    <source>
        <strain evidence="13">WasteWater1</strain>
    </source>
</reference>
<dbReference type="PROSITE" id="PS00606">
    <property type="entry name" value="KS3_1"/>
    <property type="match status" value="1"/>
</dbReference>
<feature type="domain" description="PKS/mFAS DH" evidence="12">
    <location>
        <begin position="1015"/>
        <end position="1326"/>
    </location>
</feature>
<dbReference type="Gene3D" id="3.30.300.30">
    <property type="match status" value="1"/>
</dbReference>
<evidence type="ECO:0000256" key="9">
    <source>
        <dbReference type="SAM" id="MobiDB-lite"/>
    </source>
</evidence>
<feature type="active site" description="Proton donor; for dehydratase activity" evidence="8">
    <location>
        <position position="1231"/>
    </location>
</feature>
<dbReference type="InterPro" id="IPR023213">
    <property type="entry name" value="CAT-like_dom_sf"/>
</dbReference>
<dbReference type="InterPro" id="IPR020807">
    <property type="entry name" value="PKS_DH"/>
</dbReference>
<protein>
    <submittedName>
        <fullName evidence="13">Uncharacterized protein</fullName>
    </submittedName>
</protein>
<feature type="domain" description="Ketosynthase family 3 (KS3)" evidence="11">
    <location>
        <begin position="10"/>
        <end position="506"/>
    </location>
</feature>
<feature type="domain" description="Carrier" evidence="10">
    <location>
        <begin position="2490"/>
        <end position="2565"/>
    </location>
</feature>
<dbReference type="InterPro" id="IPR032821">
    <property type="entry name" value="PKS_assoc"/>
</dbReference>
<dbReference type="Gene3D" id="1.10.1200.10">
    <property type="entry name" value="ACP-like"/>
    <property type="match status" value="2"/>
</dbReference>
<dbReference type="InterPro" id="IPR014043">
    <property type="entry name" value="Acyl_transferase_dom"/>
</dbReference>
<dbReference type="InterPro" id="IPR042104">
    <property type="entry name" value="PKS_dehydratase_sf"/>
</dbReference>
<dbReference type="SUPFAM" id="SSF52151">
    <property type="entry name" value="FabD/lysophospholipase-like"/>
    <property type="match status" value="1"/>
</dbReference>
<dbReference type="InterPro" id="IPR013217">
    <property type="entry name" value="Methyltransf_12"/>
</dbReference>
<dbReference type="Pfam" id="PF07993">
    <property type="entry name" value="NAD_binding_4"/>
    <property type="match status" value="1"/>
</dbReference>
<accession>A0A8H6F8I3</accession>
<dbReference type="InterPro" id="IPR001227">
    <property type="entry name" value="Ac_transferase_dom_sf"/>
</dbReference>
<dbReference type="InterPro" id="IPR014031">
    <property type="entry name" value="Ketoacyl_synth_C"/>
</dbReference>
<dbReference type="Gene3D" id="3.40.47.10">
    <property type="match status" value="1"/>
</dbReference>
<dbReference type="Gene3D" id="3.40.50.12780">
    <property type="entry name" value="N-terminal domain of ligase-like"/>
    <property type="match status" value="1"/>
</dbReference>
<evidence type="ECO:0000259" key="12">
    <source>
        <dbReference type="PROSITE" id="PS52019"/>
    </source>
</evidence>
<dbReference type="InterPro" id="IPR049551">
    <property type="entry name" value="PKS_DH_C"/>
</dbReference>
<dbReference type="PROSITE" id="PS00455">
    <property type="entry name" value="AMP_BINDING"/>
    <property type="match status" value="1"/>
</dbReference>
<dbReference type="InterPro" id="IPR018201">
    <property type="entry name" value="Ketoacyl_synth_AS"/>
</dbReference>
<dbReference type="Pfam" id="PF02801">
    <property type="entry name" value="Ketoacyl-synt_C"/>
    <property type="match status" value="1"/>
</dbReference>
<dbReference type="InterPro" id="IPR050091">
    <property type="entry name" value="PKS_NRPS_Biosynth_Enz"/>
</dbReference>
<sequence length="4092" mass="447765">MIQSTPVPAVEPIAVIGSGCRFPGNASSPSKLWGLLSQPRDVLSKIPSTRFNPEGFYHPDGEYHGHSNVRHSYVLSEDHRAFDADFFNVSAAEASAIDPQQRLLLECVYEALEAGGQRMSGLKGSDTAVFVGLMCEEYSDMQLRDLNAMPKVSGSTALFTLLLVVHKENVFMSLNLPLARGFQDISIHVLEIGERSSTYSELTQPQYFPTGTARSIVSNRISYFFDWRGPSMTIDTACSSSLVAVHQAVQAIRSGTSRVAIAAGTNLLLGPEAYIAESTFHMLSPQGRSQMWDARADGYARGDGVGAVLLKRLSDAIADRDDIECVIRETGVNQDGRTRGITVPSADAQVALVEDTYKRAGLDLSTPQGRPQFFEAHGTGTLAGDPIEAEAIHRAIGSRIDSVKVIESGIRQEKLFVGSIKSIIGHTEGTAGIAGLMKVSLALQHGVIPPNLLFETLNPAIQPFIQNLKVPTKAVEWPQLVPGEPRRASLNSFGFGGTNAHAIVESYEPALHLNHIADANERPEHQPCLLPFTFSALTKSSLMRTLKDVIKFLDETPSVNLTDLAFTLSTRRSIFPYRAAYPGLSAQDLRQRIEASIAQPDGASTAITRASSNPAQILGIFTGQGAQWAGMGKELIQDSPFVQARLAYLEAVLATLPQADRPSWSLKAEILAVGSRSRLDTAALSQPICTVVQIILVDLLCAAGIKFAAVIGHSSGEIAAAYACGVLSARDAVLVAYYRGLHSSLAIGRAGQVGAMMVVGTSAKDAEELCALPEFEGRICVAACNSPTSVTLSGDDDAVEEAKTVFDAEGKFVRALRVDKAYHSHHMLPCAGAYVDSLRKASIKVGKPLDDCRWFSSVQQGKLMDCKNENEELDALYWCCNMTQTVLFSAAVEAAITHLGNKLTMALEIGPHGALRGPVEDTMKAAAKPIPSYGSCLVRNQNGAETLAAALGLIWRNSPEGAVDFEQFQKIVHPQQQSHSVLLKNLPTYQWDHERNFWHESRRSRALRTRPHPGHPLLGTLSPDSTELDIVWQNILHLSKLPWLTGHQLQGQIVFPAAGYVALALEAGVHLANQRSVQLIELENLSIVKAIAFEDENSGVETMFHLHIEQDAGEQNEGTVVASFRFHSTARDADTASLIASGCIKLFLGDAYAPSSPLASRETALPNMVDVDEDEFYSELSKLGYQYSGSFQALRSMTRKFGHGSGLVCKQSTANVHLSEQKLLVHPGFLDAAFQAIFLAYSWPGDGRLWSLHVPTSINHLRIDPVAFRSNLDPQLAFNSTVTSDGKVSGHVSICGDVDIYSADGSQSMIQVEGINVVPFAASPAAQDVQMFFDNVFGVASPDGELAVAGSRASAADIELGWVLERISYFYLRRLTLEITPEEGKKTEWHHQKLLAYASHIMDQVNSGKQQYAKKEWTSDTPEDLNQLMEAYADKIEVRLMRSVGENLAAAVRGETVILEHMLKDGMLNQYYVESLGLRPYTVFLTEIIAQITHRYPHMRILEIGAGTGGATKSIMRKISEAFDHYTFTDISPGFFETAQGAFSEYAGRMVFQVLDAEKEIVSQGYQEHSYDLVVASLVLHATKDLQFTLENVRKLLKPGGYLVMLEVTANDTMRMSFTMGGLSGWWLGADSGRPWSPCVSSAQWDALLLQSGFSGIETITPEMETLPHPFGVIVSRAVDERVSLLIEPTSEVSPLSQIGDLLIVMGTTLGTHRLAQSVTRMLKNHCSSIATVQTAEELSSMKSFSSKLTVLCLIELEQPIFQDMSAESFEALKTLFLHGQNVLWVTRGCRQSEPYANMSVGFGRAIMMELSHIRLQFVDFDVNTKPSAQVLVDELLRLHIWNELDNGAQDMLWSRESEVAIDGNGKMLVPRIKPNRRWNDCYNSSRREISAPINPSEEIVMIQQHETSSYSLSKHGSCTADITSDEEVVRLQVLYTAASALPISSGTALYPCIGLDLKAKIPVVALAGHIASIIEVQKQCVCPYHGPTDTSSADFLNAISAHIFSSFICTEAVLKTTLLLIEPDLGLMRNFKQQATQKMLDVTCITSAAVDVESDFVSINPLASSRVIKQYLPPNISEVIDFSSNKSGSHSLIERIKKCYPKSLKVVNASAFQPCDSYTGSVSNAATKVLKDAIESVSVVLDAETKLPSRSVIVSAAEFTKTPHAWSTVVDWTATDTVPVLLKPSDSVPLLRSDRTYLLAGLAGTGGLGLSLAEWMVGQGARHIVLTSRNPQVDPGWISAYKAQGVSIQVIANDITDRVSLQTLVTNIRLSWPPIAGVANGAMVLRDAALEQMTYDQMMRVLKPKVDGTRFLDELFYDDPLEFFILFSSLSCVFGNSGQSNYAAANMYMISLAAQRRQRGVAASVIDIGAIMGIGYMAREVSDHVLAQLVSAGYRKMSEHDFRLAFANAILAGRVGSGQSEELITGLHVAAPEEDLKPAWCKNSRFGHVIKSAASNAVHAMDKSAAAVSARELLKQAETQDLVEQIVRDAVLEKLKLILQLRSETANDPSFLLEQAADDLGIDSLVAVEIRSWFLREIEVDIPVLKILGGATIEEIVGYAVRRLPSELAQGVGEQSQPAATSNAATTSIGDSSQESSSSASTPPGSIFANPTSDDATDTSSSGLSSQIGLSKPPTPSLSQVTTSSLPAVKLQAIEKIVPMSFGQSRFWFMSQLVADPTAFNVVCSMLVTGEVKVQDLASAVRDVGIRHEALRTCFFNNDNHQSMQGVLVESPLHLETFTVSSHEGIQEQFQELKGHVYDLSKGDTMRIILLSQSRTRHHLLFGYHHINMDGASLVVLVSDLQRLYVGEKLSPPHLQYPEFSEQQLSRLRNGQWDNEISFWRKEFHDLPDTLPILNVSPNSSRLRKVLTTYRHLKSETRFSTQIVSQIRSLCRKLKVTPFHFYCAIFQVVLARLACTEDICIGVADANRTDRGAIESIGMFLNLFPVRLHTSLDQPFTSIIRQTKKKILSGLANSAVPFDVILNEVGVKRSPTHSPLFQAFIDYRHVNEKQPFGNAELEGQEYAIGETPYDVMVDIIDNPSGNASVAIMVQEGLYKKENADLVLQCYLNLVQAFADNCELPGGEPQMFNTVDVERALKMGQGVHLDLDDTTMLDEIDSVASRQPDSVALKDGNGYLLSYRDMNLRSYAIAKAIAELNIAAHSRVAILQEPTADWICSMLGIWRAGGTYVPLELSQGTQRLATIVQDAQLTAILVHDETRPLVTKVGWNKPDAVINLSSILKSAHVMIPSLRKPIAKDEAMVLYTSGSTGVPKGREQGISLPHRMITNSIKGFLDRWPLQPQIMLQQIALSFDVSWWQALVALATKGTVFVAARAARKDPIALTKLIASEKITMTLAVPSEAASWLQYGDLTQLRNSSWVWHISAGEDFGFSLAKHLQMLGKPVLRTLNAYGPAETIIPHVYEVPYQNLDSTDMPVPIGKVMPNYTVYVVDEQDHPVPAGIPGQLVIGGAGVANGYINNPSSTAERFPIDTLAGPGAVGMGWTRAHRSGDRGYLRISDGLFIVQARIAGDTQVKLRGQRIELREIEANIVGASRGEIADAIVHMRRSENGDASSAFLVAHVILTPEAVSRYRTRSARDEFLRGLVAELLLPSYMRPSAIITLPSLPLNHHGKVDRREIAKMPLETAGAIPIGQSNGSSRAEETESQREMKEIWLSVLGEATQVHTVYAASDFFLVGGNSLLLISVQTEIRKRFGLTVPLVKLFQSSTLTQMAALLSTREDDTSKATDVDWPEETKFDHDLKLVQVPRSLLWPRDGAIVVLTGATGFLGRELLRRLTAMEKIKAIHCIAVRDPKKLTSITSSKVTIHTGDLTHPHLGLSEESIRQIFVNADAIIHNGADVSFLKSYASLRTANLQSTKELVRLALQYENVKHFHYISTAGVAALAVRELYEEPLGAYPPNGSMDGYVISKWACESYLENVSSTTGLYITVHRPTAIVGLDAPRLDVMHNVLHFAEQLHSVPEMAALEGWFQFVGVEVVAQAMADDAVAGPRKGIGRVEYRNHCGNDDGTVGIHQLGEYLETKHGVKFVTQSDAEWIRRANEAGLALEVTEYLKSVSVGQRSGDKWVFPRIWPRE</sequence>
<evidence type="ECO:0000259" key="11">
    <source>
        <dbReference type="PROSITE" id="PS52004"/>
    </source>
</evidence>
<dbReference type="Pfam" id="PF08242">
    <property type="entry name" value="Methyltransf_12"/>
    <property type="match status" value="1"/>
</dbReference>
<dbReference type="CDD" id="cd05930">
    <property type="entry name" value="A_NRPS"/>
    <property type="match status" value="1"/>
</dbReference>
<keyword evidence="14" id="KW-1185">Reference proteome</keyword>
<dbReference type="GO" id="GO:0004312">
    <property type="term" value="F:fatty acid synthase activity"/>
    <property type="evidence" value="ECO:0007669"/>
    <property type="project" value="TreeGrafter"/>
</dbReference>
<evidence type="ECO:0000313" key="13">
    <source>
        <dbReference type="EMBL" id="KAF6219202.1"/>
    </source>
</evidence>
<dbReference type="SUPFAM" id="SSF53901">
    <property type="entry name" value="Thiolase-like"/>
    <property type="match status" value="1"/>
</dbReference>
<dbReference type="CDD" id="cd00833">
    <property type="entry name" value="PKS"/>
    <property type="match status" value="1"/>
</dbReference>
<dbReference type="SUPFAM" id="SSF53335">
    <property type="entry name" value="S-adenosyl-L-methionine-dependent methyltransferases"/>
    <property type="match status" value="1"/>
</dbReference>
<comment type="caution">
    <text evidence="13">The sequence shown here is derived from an EMBL/GenBank/DDBJ whole genome shotgun (WGS) entry which is preliminary data.</text>
</comment>
<dbReference type="GO" id="GO:0016874">
    <property type="term" value="F:ligase activity"/>
    <property type="evidence" value="ECO:0007669"/>
    <property type="project" value="UniProtKB-KW"/>
</dbReference>
<dbReference type="Gene3D" id="3.40.366.10">
    <property type="entry name" value="Malonyl-Coenzyme A Acyl Carrier Protein, domain 2"/>
    <property type="match status" value="1"/>
</dbReference>
<dbReference type="InterPro" id="IPR016039">
    <property type="entry name" value="Thiolase-like"/>
</dbReference>
<dbReference type="InterPro" id="IPR036291">
    <property type="entry name" value="NAD(P)-bd_dom_sf"/>
</dbReference>
<dbReference type="CDD" id="cd19532">
    <property type="entry name" value="C_PKS-NRPS"/>
    <property type="match status" value="1"/>
</dbReference>
<dbReference type="SMART" id="SM00827">
    <property type="entry name" value="PKS_AT"/>
    <property type="match status" value="1"/>
</dbReference>
<dbReference type="Pfam" id="PF00698">
    <property type="entry name" value="Acyl_transf_1"/>
    <property type="match status" value="1"/>
</dbReference>
<dbReference type="Gene3D" id="3.30.559.10">
    <property type="entry name" value="Chloramphenicol acetyltransferase-like domain"/>
    <property type="match status" value="1"/>
</dbReference>
<proteinExistence type="predicted"/>
<dbReference type="GO" id="GO:0009403">
    <property type="term" value="P:toxin biosynthetic process"/>
    <property type="evidence" value="ECO:0007669"/>
    <property type="project" value="UniProtKB-ARBA"/>
</dbReference>
<keyword evidence="7" id="KW-0511">Multifunctional enzyme</keyword>
<dbReference type="PROSITE" id="PS00012">
    <property type="entry name" value="PHOSPHOPANTETHEINE"/>
    <property type="match status" value="1"/>
</dbReference>
<dbReference type="PROSITE" id="PS52019">
    <property type="entry name" value="PKS_MFAS_DH"/>
    <property type="match status" value="1"/>
</dbReference>
<evidence type="ECO:0000256" key="8">
    <source>
        <dbReference type="PROSITE-ProRule" id="PRU01363"/>
    </source>
</evidence>
<dbReference type="Pfam" id="PF08659">
    <property type="entry name" value="KR"/>
    <property type="match status" value="1"/>
</dbReference>
<keyword evidence="2" id="KW-0597">Phosphoprotein</keyword>
<dbReference type="SMART" id="SM00826">
    <property type="entry name" value="PKS_DH"/>
    <property type="match status" value="1"/>
</dbReference>
<keyword evidence="1" id="KW-0596">Phosphopantetheine</keyword>
<dbReference type="EMBL" id="JACCJB010000020">
    <property type="protein sequence ID" value="KAF6219202.1"/>
    <property type="molecule type" value="Genomic_DNA"/>
</dbReference>
<dbReference type="InterPro" id="IPR006162">
    <property type="entry name" value="Ppantetheine_attach_site"/>
</dbReference>
<feature type="active site" description="Proton acceptor; for dehydratase activity" evidence="8">
    <location>
        <position position="1047"/>
    </location>
</feature>
<dbReference type="Pfam" id="PF14765">
    <property type="entry name" value="PS-DH"/>
    <property type="match status" value="1"/>
</dbReference>
<dbReference type="InterPro" id="IPR020841">
    <property type="entry name" value="PKS_Beta-ketoAc_synthase_dom"/>
</dbReference>
<evidence type="ECO:0000256" key="5">
    <source>
        <dbReference type="ARBA" id="ARBA00022679"/>
    </source>
</evidence>
<keyword evidence="4" id="KW-0489">Methyltransferase</keyword>
<dbReference type="Gene3D" id="3.30.559.30">
    <property type="entry name" value="Nonribosomal peptide synthetase, condensation domain"/>
    <property type="match status" value="1"/>
</dbReference>
<evidence type="ECO:0000256" key="1">
    <source>
        <dbReference type="ARBA" id="ARBA00022450"/>
    </source>
</evidence>
<feature type="region of interest" description="C-terminal hotdog fold" evidence="8">
    <location>
        <begin position="1168"/>
        <end position="1326"/>
    </location>
</feature>
<dbReference type="InterPro" id="IPR029063">
    <property type="entry name" value="SAM-dependent_MTases_sf"/>
</dbReference>
<dbReference type="SMART" id="SM00823">
    <property type="entry name" value="PKS_PP"/>
    <property type="match status" value="2"/>
</dbReference>
<dbReference type="InterPro" id="IPR049900">
    <property type="entry name" value="PKS_mFAS_DH"/>
</dbReference>
<evidence type="ECO:0000256" key="4">
    <source>
        <dbReference type="ARBA" id="ARBA00022603"/>
    </source>
</evidence>
<evidence type="ECO:0000313" key="14">
    <source>
        <dbReference type="Proteomes" id="UP000593566"/>
    </source>
</evidence>
<dbReference type="Pfam" id="PF21089">
    <property type="entry name" value="PKS_DH_N"/>
    <property type="match status" value="1"/>
</dbReference>
<keyword evidence="3" id="KW-0436">Ligase</keyword>
<feature type="compositionally biased region" description="Polar residues" evidence="9">
    <location>
        <begin position="2574"/>
        <end position="2587"/>
    </location>
</feature>
<dbReference type="Gene3D" id="3.40.50.150">
    <property type="entry name" value="Vaccinia Virus protein VP39"/>
    <property type="match status" value="1"/>
</dbReference>
<dbReference type="InterPro" id="IPR014030">
    <property type="entry name" value="Ketoacyl_synth_N"/>
</dbReference>
<gene>
    <name evidence="13" type="ORF">HO133_005027</name>
</gene>
<dbReference type="InterPro" id="IPR045851">
    <property type="entry name" value="AMP-bd_C_sf"/>
</dbReference>
<dbReference type="InterPro" id="IPR001242">
    <property type="entry name" value="Condensation_dom"/>
</dbReference>
<dbReference type="InterPro" id="IPR000873">
    <property type="entry name" value="AMP-dep_synth/lig_dom"/>
</dbReference>
<dbReference type="InterPro" id="IPR013968">
    <property type="entry name" value="PKS_KR"/>
</dbReference>
<dbReference type="Pfam" id="PF00668">
    <property type="entry name" value="Condensation"/>
    <property type="match status" value="1"/>
</dbReference>
<dbReference type="Gene3D" id="3.10.129.110">
    <property type="entry name" value="Polyketide synthase dehydratase"/>
    <property type="match status" value="1"/>
</dbReference>
<evidence type="ECO:0000256" key="2">
    <source>
        <dbReference type="ARBA" id="ARBA00022553"/>
    </source>
</evidence>
<dbReference type="SUPFAM" id="SSF51735">
    <property type="entry name" value="NAD(P)-binding Rossmann-fold domains"/>
    <property type="match status" value="2"/>
</dbReference>
<dbReference type="InterPro" id="IPR016036">
    <property type="entry name" value="Malonyl_transacylase_ACP-bd"/>
</dbReference>
<dbReference type="InterPro" id="IPR016035">
    <property type="entry name" value="Acyl_Trfase/lysoPLipase"/>
</dbReference>
<dbReference type="SUPFAM" id="SSF47336">
    <property type="entry name" value="ACP-like"/>
    <property type="match status" value="2"/>
</dbReference>
<feature type="domain" description="Carrier" evidence="10">
    <location>
        <begin position="3659"/>
        <end position="3738"/>
    </location>
</feature>
<dbReference type="SUPFAM" id="SSF56801">
    <property type="entry name" value="Acetyl-CoA synthetase-like"/>
    <property type="match status" value="1"/>
</dbReference>
<dbReference type="InterPro" id="IPR042099">
    <property type="entry name" value="ANL_N_sf"/>
</dbReference>
<evidence type="ECO:0000256" key="7">
    <source>
        <dbReference type="ARBA" id="ARBA00023268"/>
    </source>
</evidence>
<dbReference type="InterPro" id="IPR009081">
    <property type="entry name" value="PP-bd_ACP"/>
</dbReference>
<evidence type="ECO:0000259" key="10">
    <source>
        <dbReference type="PROSITE" id="PS50075"/>
    </source>
</evidence>
<dbReference type="RefSeq" id="XP_037148637.1">
    <property type="nucleotide sequence ID" value="XM_037295939.1"/>
</dbReference>
<evidence type="ECO:0000256" key="6">
    <source>
        <dbReference type="ARBA" id="ARBA00022737"/>
    </source>
</evidence>
<dbReference type="PANTHER" id="PTHR43775:SF20">
    <property type="entry name" value="HYBRID PKS-NRPS SYNTHETASE APDA"/>
    <property type="match status" value="1"/>
</dbReference>